<organism evidence="2 3">
    <name type="scientific">Rosa chinensis</name>
    <name type="common">China rose</name>
    <dbReference type="NCBI Taxonomy" id="74649"/>
    <lineage>
        <taxon>Eukaryota</taxon>
        <taxon>Viridiplantae</taxon>
        <taxon>Streptophyta</taxon>
        <taxon>Embryophyta</taxon>
        <taxon>Tracheophyta</taxon>
        <taxon>Spermatophyta</taxon>
        <taxon>Magnoliopsida</taxon>
        <taxon>eudicotyledons</taxon>
        <taxon>Gunneridae</taxon>
        <taxon>Pentapetalae</taxon>
        <taxon>rosids</taxon>
        <taxon>fabids</taxon>
        <taxon>Rosales</taxon>
        <taxon>Rosaceae</taxon>
        <taxon>Rosoideae</taxon>
        <taxon>Rosoideae incertae sedis</taxon>
        <taxon>Rosa</taxon>
    </lineage>
</organism>
<evidence type="ECO:0000313" key="2">
    <source>
        <dbReference type="EMBL" id="PRQ31001.1"/>
    </source>
</evidence>
<sequence>MGRRTSSTCYPPKWKTDSYICRNVGTRKTFGYVDSGWSMMVFPSCLSFRLRSIANKETNMSSFLQMTMMMMILTLMTIYGTVNCLLVPCSFKSFAGSTGLDYESSVIRNRGVNRLLT</sequence>
<dbReference type="Proteomes" id="UP000238479">
    <property type="component" value="Chromosome 5"/>
</dbReference>
<dbReference type="Gramene" id="PRQ31001">
    <property type="protein sequence ID" value="PRQ31001"/>
    <property type="gene ID" value="RchiOBHm_Chr5g0030691"/>
</dbReference>
<keyword evidence="1" id="KW-1133">Transmembrane helix</keyword>
<keyword evidence="3" id="KW-1185">Reference proteome</keyword>
<proteinExistence type="predicted"/>
<feature type="transmembrane region" description="Helical" evidence="1">
    <location>
        <begin position="32"/>
        <end position="50"/>
    </location>
</feature>
<comment type="caution">
    <text evidence="2">The sequence shown here is derived from an EMBL/GenBank/DDBJ whole genome shotgun (WGS) entry which is preliminary data.</text>
</comment>
<reference evidence="2 3" key="1">
    <citation type="journal article" date="2018" name="Nat. Genet.">
        <title>The Rosa genome provides new insights in the design of modern roses.</title>
        <authorList>
            <person name="Bendahmane M."/>
        </authorList>
    </citation>
    <scope>NUCLEOTIDE SEQUENCE [LARGE SCALE GENOMIC DNA]</scope>
    <source>
        <strain evidence="3">cv. Old Blush</strain>
    </source>
</reference>
<evidence type="ECO:0000256" key="1">
    <source>
        <dbReference type="SAM" id="Phobius"/>
    </source>
</evidence>
<accession>A0A2P6QA03</accession>
<protein>
    <submittedName>
        <fullName evidence="2">Uncharacterized protein</fullName>
    </submittedName>
</protein>
<gene>
    <name evidence="2" type="ORF">RchiOBHm_Chr5g0030691</name>
</gene>
<evidence type="ECO:0000313" key="3">
    <source>
        <dbReference type="Proteomes" id="UP000238479"/>
    </source>
</evidence>
<name>A0A2P6QA03_ROSCH</name>
<keyword evidence="1" id="KW-0472">Membrane</keyword>
<dbReference type="AlphaFoldDB" id="A0A2P6QA03"/>
<dbReference type="EMBL" id="PDCK01000043">
    <property type="protein sequence ID" value="PRQ31001.1"/>
    <property type="molecule type" value="Genomic_DNA"/>
</dbReference>
<keyword evidence="1" id="KW-0812">Transmembrane</keyword>
<feature type="transmembrane region" description="Helical" evidence="1">
    <location>
        <begin position="62"/>
        <end position="82"/>
    </location>
</feature>